<dbReference type="Gene3D" id="3.30.40.10">
    <property type="entry name" value="Zinc/RING finger domain, C3HC4 (zinc finger)"/>
    <property type="match status" value="1"/>
</dbReference>
<dbReference type="GO" id="GO:0035267">
    <property type="term" value="C:NuA4 histone acetyltransferase complex"/>
    <property type="evidence" value="ECO:0007669"/>
    <property type="project" value="TreeGrafter"/>
</dbReference>
<dbReference type="OrthoDB" id="5411773at2759"/>
<protein>
    <recommendedName>
        <fullName evidence="5">Inhibitor of growth protein N-terminal histone-binding domain-containing protein</fullName>
    </recommendedName>
</protein>
<dbReference type="SMART" id="SM01408">
    <property type="entry name" value="ING"/>
    <property type="match status" value="1"/>
</dbReference>
<evidence type="ECO:0000256" key="1">
    <source>
        <dbReference type="ARBA" id="ARBA00022853"/>
    </source>
</evidence>
<dbReference type="InterPro" id="IPR024610">
    <property type="entry name" value="ING_N_histone-binding"/>
</dbReference>
<gene>
    <name evidence="6" type="primary">Acey_s0014.g2234</name>
    <name evidence="6" type="ORF">Y032_0014g2234</name>
</gene>
<evidence type="ECO:0000256" key="4">
    <source>
        <dbReference type="SAM" id="MobiDB-lite"/>
    </source>
</evidence>
<evidence type="ECO:0000313" key="7">
    <source>
        <dbReference type="Proteomes" id="UP000024635"/>
    </source>
</evidence>
<name>A0A016V8G9_9BILA</name>
<proteinExistence type="predicted"/>
<keyword evidence="2" id="KW-0805">Transcription regulation</keyword>
<dbReference type="EMBL" id="JARK01001350">
    <property type="protein sequence ID" value="EYC23954.1"/>
    <property type="molecule type" value="Genomic_DNA"/>
</dbReference>
<evidence type="ECO:0000256" key="2">
    <source>
        <dbReference type="ARBA" id="ARBA00023015"/>
    </source>
</evidence>
<evidence type="ECO:0000313" key="6">
    <source>
        <dbReference type="EMBL" id="EYC23954.1"/>
    </source>
</evidence>
<dbReference type="InterPro" id="IPR013083">
    <property type="entry name" value="Znf_RING/FYVE/PHD"/>
</dbReference>
<reference evidence="7" key="1">
    <citation type="journal article" date="2015" name="Nat. Genet.">
        <title>The genome and transcriptome of the zoonotic hookworm Ancylostoma ceylanicum identify infection-specific gene families.</title>
        <authorList>
            <person name="Schwarz E.M."/>
            <person name="Hu Y."/>
            <person name="Antoshechkin I."/>
            <person name="Miller M.M."/>
            <person name="Sternberg P.W."/>
            <person name="Aroian R.V."/>
        </authorList>
    </citation>
    <scope>NUCLEOTIDE SEQUENCE</scope>
    <source>
        <strain evidence="7">HY135</strain>
    </source>
</reference>
<keyword evidence="3" id="KW-0804">Transcription</keyword>
<accession>A0A016V8G9</accession>
<feature type="compositionally biased region" description="Low complexity" evidence="4">
    <location>
        <begin position="272"/>
        <end position="291"/>
    </location>
</feature>
<evidence type="ECO:0000259" key="5">
    <source>
        <dbReference type="SMART" id="SM01408"/>
    </source>
</evidence>
<comment type="caution">
    <text evidence="6">The sequence shown here is derived from an EMBL/GenBank/DDBJ whole genome shotgun (WGS) entry which is preliminary data.</text>
</comment>
<dbReference type="InterPro" id="IPR028651">
    <property type="entry name" value="ING_fam"/>
</dbReference>
<dbReference type="PANTHER" id="PTHR10333">
    <property type="entry name" value="INHIBITOR OF GROWTH PROTEIN"/>
    <property type="match status" value="1"/>
</dbReference>
<dbReference type="Proteomes" id="UP000024635">
    <property type="component" value="Unassembled WGS sequence"/>
</dbReference>
<organism evidence="6 7">
    <name type="scientific">Ancylostoma ceylanicum</name>
    <dbReference type="NCBI Taxonomy" id="53326"/>
    <lineage>
        <taxon>Eukaryota</taxon>
        <taxon>Metazoa</taxon>
        <taxon>Ecdysozoa</taxon>
        <taxon>Nematoda</taxon>
        <taxon>Chromadorea</taxon>
        <taxon>Rhabditida</taxon>
        <taxon>Rhabditina</taxon>
        <taxon>Rhabditomorpha</taxon>
        <taxon>Strongyloidea</taxon>
        <taxon>Ancylostomatidae</taxon>
        <taxon>Ancylostomatinae</taxon>
        <taxon>Ancylostoma</taxon>
    </lineage>
</organism>
<feature type="compositionally biased region" description="Acidic residues" evidence="4">
    <location>
        <begin position="338"/>
        <end position="352"/>
    </location>
</feature>
<dbReference type="AlphaFoldDB" id="A0A016V8G9"/>
<evidence type="ECO:0000256" key="3">
    <source>
        <dbReference type="ARBA" id="ARBA00023163"/>
    </source>
</evidence>
<dbReference type="CDD" id="cd16858">
    <property type="entry name" value="ING_ING3_Yng2p"/>
    <property type="match status" value="1"/>
</dbReference>
<dbReference type="STRING" id="53326.A0A016V8G9"/>
<feature type="region of interest" description="Disordered" evidence="4">
    <location>
        <begin position="319"/>
        <end position="352"/>
    </location>
</feature>
<dbReference type="GO" id="GO:0006325">
    <property type="term" value="P:chromatin organization"/>
    <property type="evidence" value="ECO:0007669"/>
    <property type="project" value="UniProtKB-KW"/>
</dbReference>
<dbReference type="PANTHER" id="PTHR10333:SF103">
    <property type="entry name" value="INHIBITOR OF GROWTH PROTEIN 3"/>
    <property type="match status" value="1"/>
</dbReference>
<keyword evidence="7" id="KW-1185">Reference proteome</keyword>
<dbReference type="Pfam" id="PF12998">
    <property type="entry name" value="ING"/>
    <property type="match status" value="1"/>
</dbReference>
<feature type="domain" description="Inhibitor of growth protein N-terminal histone-binding" evidence="5">
    <location>
        <begin position="3"/>
        <end position="104"/>
    </location>
</feature>
<feature type="region of interest" description="Disordered" evidence="4">
    <location>
        <begin position="272"/>
        <end position="304"/>
    </location>
</feature>
<keyword evidence="1" id="KW-0156">Chromatin regulator</keyword>
<sequence length="467" mass="53873">MFFLDDFLEMLDELPAELRERCTEMRHLDMQVEAGLAQNRQALIEFFDRGSQLTEEQKQHQYQELQKEYDRLRVLGEMKVSLAERMQEVLEAYMQYLDKEKTHFKYELEADNPGITEVIETRFANYCESLIALRKERKRKLTNGSVDQYAEPLPKTPKLSSDGTSLSNYVRNEFTLAEDEIVSPMVSGAGPVRSKKTPIDEYNVMRMLRFLMCILTPNAWEHLKASINVRSIEDIFVGAICYEYERGISCCWTPLSSAPALDDLAQSSVLTPSSTCSSTQLTPTTTSTMPTFVGPESRHGRPRKLTSRVQEMFKEAVQRQRHHHYQRSTDTAHVNDVNTEDDEEVSEEDEDESDDSRRKWCFCNEKSYGDMVACDNKTVGYFVSYLLFHPRKTPISFFCSALTSGSIILVSTFRQLRRAAGTALIAPRNDRSAVRLGTWDQCLRLLFSNFSFYSLCFDFRPKIFRVV</sequence>
<dbReference type="Gene3D" id="6.10.140.1740">
    <property type="match status" value="1"/>
</dbReference>